<comment type="function">
    <text evidence="10">Subunit R is required for both nuclease and ATPase activities, but not for modification.</text>
</comment>
<evidence type="ECO:0000256" key="3">
    <source>
        <dbReference type="ARBA" id="ARBA00022722"/>
    </source>
</evidence>
<dbReference type="PANTHER" id="PTHR30195">
    <property type="entry name" value="TYPE I SITE-SPECIFIC DEOXYRIBONUCLEASE PROTEIN SUBUNIT M AND R"/>
    <property type="match status" value="1"/>
</dbReference>
<feature type="domain" description="Helicase ATP-binding" evidence="12">
    <location>
        <begin position="331"/>
        <end position="500"/>
    </location>
</feature>
<dbReference type="SMART" id="SM00487">
    <property type="entry name" value="DEXDc"/>
    <property type="match status" value="1"/>
</dbReference>
<sequence>MVSAPKFQEEYSAKLPALALLSTLGWRFLSPSEALALRGGKQSAVVLDTLLRAELKKRRFTFEGQDHALSDQAIERLVSIVMHPDFVSGLRDANEKMTTHLLFGIAITEFINGRKANPTIALIDWQNPANNSFTFTEEFSVLRTDLTQTRRPDIVCFVNGIPLAVIEAKRPDGQPGKGPTVEAGISQSIRNQNKDEIPQLFAYSQLLLSITGHDGRYGTCGTPKKFWASWKEEDIPESRMEALKNTQLSGAQKDALFADRKPPAREWFEDWASRPLHVTDQDRLLIGLLSPERLLDMARFFTLVDRKAGKIVARYQQVFGIKRLLERIKSRRSDGGREGGVVWHTTGSGKSFTMVFLSRALILDEDLKQCRILVVTDRKDLERQLSTTFSTGGELADKKDKEDALATSGRRLAQQIGHGQERIIFSLINKFHTATTLPECHNDSADIIVLVDEGHRSQGGENHARMKHALPNAAFIAFTGTPLLKGSETTNRFGKIIHSYTMQQAVSDGTVTPLLYEERKPDLDVNDRAIDAWFERITQGLTEEQVTDLKKRFARANQVYKADDRIRLIAMDLATHFDSNIDSGLKGMLACDSKLSAIRYKQYLDEVGLFESAIVMSPPDTREGHTEVDERKQPEIQDWWKNNVGSQNEEDYTRGVIERFEKDPDLRLIIVVDKLLTGFDEPKNAVLYIDKPLKQHNLLQAIARVNRLHDQKKHGLLIDYRGILAELDTTLARYDELAAENVGGYDPKDIAGLYSQMSTEYRELPALHKALWAIFEGVKNRSDLQQLRAVLMPRMVEEHGQMVDVNLKRRDDFYEALTKFAACLKVALQSVAFFEDTSFTEKDRATYKETLKQLTSLRQMVMQDTGETVDFDQYAEQVKKLLDRHVAGVKVHESEGLYAVGKMGQKPEDNEPENWSEEKTRNETDLIRTRVTKMIDHEMQDDPYAKEAFSALLRKVIEEAESLFDHPFKQFMLFQEFEEQVAERKLNNIPSVFDGHRHAQAYYGVFLKTLAAIFNHKQTDEENQRWVDLAFEIDSIVDKAVRENSLSRPDMEKAVRKELLPLLFSTGQKAGFGVDKAQEMIEQVIQIMRAGPADPLRG</sequence>
<comment type="subunit">
    <text evidence="10">The type I restriction/modification system is composed of three polypeptides R, M and S.</text>
</comment>
<evidence type="ECO:0000256" key="5">
    <source>
        <dbReference type="ARBA" id="ARBA00022747"/>
    </source>
</evidence>
<dbReference type="STRING" id="1231623.Tasa_023_006"/>
<keyword evidence="8 10" id="KW-0067">ATP-binding</keyword>
<comment type="similarity">
    <text evidence="2 10">Belongs to the HsdR family.</text>
</comment>
<gene>
    <name evidence="13" type="ORF">Tasa_023_006</name>
</gene>
<dbReference type="PANTHER" id="PTHR30195:SF15">
    <property type="entry name" value="TYPE I RESTRICTION ENZYME HINDI ENDONUCLEASE SUBUNIT"/>
    <property type="match status" value="1"/>
</dbReference>
<keyword evidence="9 10" id="KW-0238">DNA-binding</keyword>
<evidence type="ECO:0000313" key="14">
    <source>
        <dbReference type="Proteomes" id="UP000032679"/>
    </source>
</evidence>
<keyword evidence="14" id="KW-1185">Reference proteome</keyword>
<dbReference type="InterPro" id="IPR051268">
    <property type="entry name" value="Type-I_R_enzyme_R_subunit"/>
</dbReference>
<evidence type="ECO:0000259" key="12">
    <source>
        <dbReference type="PROSITE" id="PS51192"/>
    </source>
</evidence>
<name>A0A0D6MMM3_9PROT</name>
<dbReference type="InterPro" id="IPR027417">
    <property type="entry name" value="P-loop_NTPase"/>
</dbReference>
<dbReference type="Pfam" id="PF22679">
    <property type="entry name" value="T1R_D3-like"/>
    <property type="match status" value="1"/>
</dbReference>
<dbReference type="PROSITE" id="PS51192">
    <property type="entry name" value="HELICASE_ATP_BIND_1"/>
    <property type="match status" value="1"/>
</dbReference>
<reference evidence="13 14" key="1">
    <citation type="submission" date="2012-10" db="EMBL/GenBank/DDBJ databases">
        <title>Genome sequencing of Tanticharoenia sakaeratensis NBRC 103193.</title>
        <authorList>
            <person name="Azuma Y."/>
            <person name="Hadano H."/>
            <person name="Hirakawa H."/>
            <person name="Matsushita K."/>
        </authorList>
    </citation>
    <scope>NUCLEOTIDE SEQUENCE [LARGE SCALE GENOMIC DNA]</scope>
    <source>
        <strain evidence="13 14">NBRC 103193</strain>
    </source>
</reference>
<dbReference type="EMBL" id="BALE01000023">
    <property type="protein sequence ID" value="GAN54533.1"/>
    <property type="molecule type" value="Genomic_DNA"/>
</dbReference>
<evidence type="ECO:0000256" key="7">
    <source>
        <dbReference type="ARBA" id="ARBA00022801"/>
    </source>
</evidence>
<dbReference type="GO" id="GO:0009307">
    <property type="term" value="P:DNA restriction-modification system"/>
    <property type="evidence" value="ECO:0007669"/>
    <property type="project" value="UniProtKB-KW"/>
</dbReference>
<accession>A0A0D6MMM3</accession>
<dbReference type="Proteomes" id="UP000032679">
    <property type="component" value="Unassembled WGS sequence"/>
</dbReference>
<dbReference type="RefSeq" id="WP_048849081.1">
    <property type="nucleotide sequence ID" value="NZ_BALE01000023.1"/>
</dbReference>
<dbReference type="AlphaFoldDB" id="A0A0D6MMM3"/>
<dbReference type="OrthoDB" id="9758243at2"/>
<dbReference type="InterPro" id="IPR014001">
    <property type="entry name" value="Helicase_ATP-bd"/>
</dbReference>
<dbReference type="Pfam" id="PF18766">
    <property type="entry name" value="SWI2_SNF2"/>
    <property type="match status" value="1"/>
</dbReference>
<keyword evidence="7 10" id="KW-0378">Hydrolase</keyword>
<dbReference type="InterPro" id="IPR040980">
    <property type="entry name" value="SWI2_SNF2"/>
</dbReference>
<dbReference type="Pfam" id="PF04313">
    <property type="entry name" value="HSDR_N"/>
    <property type="match status" value="1"/>
</dbReference>
<evidence type="ECO:0000256" key="8">
    <source>
        <dbReference type="ARBA" id="ARBA00022840"/>
    </source>
</evidence>
<dbReference type="Gene3D" id="3.90.1570.50">
    <property type="match status" value="1"/>
</dbReference>
<comment type="catalytic activity">
    <reaction evidence="1 10">
        <text>Endonucleolytic cleavage of DNA to give random double-stranded fragments with terminal 5'-phosphates, ATP is simultaneously hydrolyzed.</text>
        <dbReference type="EC" id="3.1.21.3"/>
    </reaction>
</comment>
<dbReference type="CDD" id="cd18030">
    <property type="entry name" value="DEXHc_RE_I_HsdR"/>
    <property type="match status" value="1"/>
</dbReference>
<evidence type="ECO:0000256" key="4">
    <source>
        <dbReference type="ARBA" id="ARBA00022741"/>
    </source>
</evidence>
<evidence type="ECO:0000256" key="6">
    <source>
        <dbReference type="ARBA" id="ARBA00022759"/>
    </source>
</evidence>
<dbReference type="SUPFAM" id="SSF52540">
    <property type="entry name" value="P-loop containing nucleoside triphosphate hydrolases"/>
    <property type="match status" value="2"/>
</dbReference>
<organism evidence="13 14">
    <name type="scientific">Tanticharoenia sakaeratensis NBRC 103193</name>
    <dbReference type="NCBI Taxonomy" id="1231623"/>
    <lineage>
        <taxon>Bacteria</taxon>
        <taxon>Pseudomonadati</taxon>
        <taxon>Pseudomonadota</taxon>
        <taxon>Alphaproteobacteria</taxon>
        <taxon>Acetobacterales</taxon>
        <taxon>Acetobacteraceae</taxon>
        <taxon>Tanticharoenia</taxon>
    </lineage>
</organism>
<keyword evidence="4 10" id="KW-0547">Nucleotide-binding</keyword>
<dbReference type="GO" id="GO:0003677">
    <property type="term" value="F:DNA binding"/>
    <property type="evidence" value="ECO:0007669"/>
    <property type="project" value="UniProtKB-KW"/>
</dbReference>
<dbReference type="InterPro" id="IPR004473">
    <property type="entry name" value="Restrct_endonuc_typeI_HsdR"/>
</dbReference>
<dbReference type="EC" id="3.1.21.3" evidence="10"/>
<proteinExistence type="inferred from homology"/>
<dbReference type="CDD" id="cd18800">
    <property type="entry name" value="SF2_C_EcoR124I-like"/>
    <property type="match status" value="1"/>
</dbReference>
<keyword evidence="5 10" id="KW-0680">Restriction system</keyword>
<evidence type="ECO:0000256" key="2">
    <source>
        <dbReference type="ARBA" id="ARBA00008598"/>
    </source>
</evidence>
<dbReference type="GO" id="GO:0009035">
    <property type="term" value="F:type I site-specific deoxyribonuclease activity"/>
    <property type="evidence" value="ECO:0007669"/>
    <property type="project" value="UniProtKB-EC"/>
</dbReference>
<comment type="caution">
    <text evidence="13">The sequence shown here is derived from an EMBL/GenBank/DDBJ whole genome shotgun (WGS) entry which is preliminary data.</text>
</comment>
<dbReference type="InterPro" id="IPR007409">
    <property type="entry name" value="Restrct_endonuc_type1_HsdR_N"/>
</dbReference>
<dbReference type="Gene3D" id="3.40.50.300">
    <property type="entry name" value="P-loop containing nucleotide triphosphate hydrolases"/>
    <property type="match status" value="2"/>
</dbReference>
<dbReference type="InterPro" id="IPR055180">
    <property type="entry name" value="HsdR_RecA-like_helicase_dom_2"/>
</dbReference>
<keyword evidence="3" id="KW-0540">Nuclease</keyword>
<evidence type="ECO:0000256" key="11">
    <source>
        <dbReference type="SAM" id="MobiDB-lite"/>
    </source>
</evidence>
<dbReference type="NCBIfam" id="TIGR00348">
    <property type="entry name" value="hsdR"/>
    <property type="match status" value="1"/>
</dbReference>
<evidence type="ECO:0000256" key="9">
    <source>
        <dbReference type="ARBA" id="ARBA00023125"/>
    </source>
</evidence>
<feature type="region of interest" description="Disordered" evidence="11">
    <location>
        <begin position="902"/>
        <end position="921"/>
    </location>
</feature>
<protein>
    <recommendedName>
        <fullName evidence="10">Type I restriction enzyme endonuclease subunit</fullName>
        <shortName evidence="10">R protein</shortName>
        <ecNumber evidence="10">3.1.21.3</ecNumber>
    </recommendedName>
</protein>
<keyword evidence="6" id="KW-0255">Endonuclease</keyword>
<evidence type="ECO:0000313" key="13">
    <source>
        <dbReference type="EMBL" id="GAN54533.1"/>
    </source>
</evidence>
<dbReference type="GO" id="GO:0005524">
    <property type="term" value="F:ATP binding"/>
    <property type="evidence" value="ECO:0007669"/>
    <property type="project" value="UniProtKB-KW"/>
</dbReference>
<evidence type="ECO:0000256" key="10">
    <source>
        <dbReference type="RuleBase" id="RU364115"/>
    </source>
</evidence>
<dbReference type="CDD" id="cd22332">
    <property type="entry name" value="HsdR_N"/>
    <property type="match status" value="1"/>
</dbReference>
<evidence type="ECO:0000256" key="1">
    <source>
        <dbReference type="ARBA" id="ARBA00000851"/>
    </source>
</evidence>